<dbReference type="PANTHER" id="PTHR43436">
    <property type="entry name" value="ARAC-FAMILY TRANSCRIPTIONAL REGULATOR"/>
    <property type="match status" value="1"/>
</dbReference>
<sequence>MTMTQSQRETIALLAKLAPQEGYTRSLLDTVRFMRSDRALPRTPVLYEPCIVIVCQGCKRGYLADNVYTYNASHYLVLSVPLPFSTETDATPEEPLLAVAVRLDMTVIAELVLTLDGRQGVRATPPEGILSTPLDEPLADTTLRLMRALSHPQEAQILGPAIVKELYYRVLIGEQGGAIRAALASVGKFSRIARVLQRIHVDYAARLDVATLAAEAGMSAPAFHAHFKAVTSNSPVQYIKAVRLHQARLMMIRDNLSAATAAVRVGYESPSQFNREFRRLFGRTPGAETREMKHSFALLPPTQFEAMTANH</sequence>
<keyword evidence="1" id="KW-0805">Transcription regulation</keyword>
<dbReference type="GO" id="GO:0003700">
    <property type="term" value="F:DNA-binding transcription factor activity"/>
    <property type="evidence" value="ECO:0007669"/>
    <property type="project" value="InterPro"/>
</dbReference>
<dbReference type="RefSeq" id="WP_075193101.1">
    <property type="nucleotide sequence ID" value="NZ_JADKNN010000012.1"/>
</dbReference>
<dbReference type="InterPro" id="IPR009057">
    <property type="entry name" value="Homeodomain-like_sf"/>
</dbReference>
<dbReference type="Pfam" id="PF12833">
    <property type="entry name" value="HTH_18"/>
    <property type="match status" value="1"/>
</dbReference>
<dbReference type="Gene3D" id="1.10.10.60">
    <property type="entry name" value="Homeodomain-like"/>
    <property type="match status" value="2"/>
</dbReference>
<reference evidence="4 7" key="2">
    <citation type="submission" date="2019-08" db="EMBL/GenBank/DDBJ databases">
        <title>Prevalence, distribution, and phylogeny of type two toxin-antitoxin genes possessed by Cronobacter species where C. sakazakii homologs follow sequence type lineages.</title>
        <authorList>
            <person name="Finkelstein S."/>
            <person name="Negrete F."/>
            <person name="Jang H."/>
            <person name="Gopinath G.R."/>
            <person name="Tall B.D."/>
        </authorList>
    </citation>
    <scope>NUCLEOTIDE SEQUENCE [LARGE SCALE GENOMIC DNA]</scope>
    <source>
        <strain evidence="4 7">MOD1_GK1257</strain>
    </source>
</reference>
<dbReference type="PANTHER" id="PTHR43436:SF2">
    <property type="entry name" value="ARAC_XYLS FAMILY TRANSCRIPTIONAL REGULATOR"/>
    <property type="match status" value="1"/>
</dbReference>
<keyword evidence="2" id="KW-0804">Transcription</keyword>
<evidence type="ECO:0000313" key="6">
    <source>
        <dbReference type="Proteomes" id="UP000244378"/>
    </source>
</evidence>
<evidence type="ECO:0000259" key="3">
    <source>
        <dbReference type="PROSITE" id="PS01124"/>
    </source>
</evidence>
<dbReference type="SMART" id="SM00342">
    <property type="entry name" value="HTH_ARAC"/>
    <property type="match status" value="1"/>
</dbReference>
<feature type="domain" description="HTH araC/xylS-type" evidence="3">
    <location>
        <begin position="193"/>
        <end position="291"/>
    </location>
</feature>
<keyword evidence="7" id="KW-1185">Reference proteome</keyword>
<evidence type="ECO:0000313" key="5">
    <source>
        <dbReference type="EMBL" id="PUX14669.1"/>
    </source>
</evidence>
<dbReference type="Proteomes" id="UP000244378">
    <property type="component" value="Unassembled WGS sequence"/>
</dbReference>
<protein>
    <submittedName>
        <fullName evidence="5">AraC family transcriptional regulator</fullName>
    </submittedName>
</protein>
<evidence type="ECO:0000313" key="7">
    <source>
        <dbReference type="Proteomes" id="UP000469927"/>
    </source>
</evidence>
<gene>
    <name evidence="5" type="ORF">AUN14_09865</name>
    <name evidence="4" type="ORF">FZI19_08400</name>
</gene>
<dbReference type="EMBL" id="MSAE01000019">
    <property type="protein sequence ID" value="PUX14669.1"/>
    <property type="molecule type" value="Genomic_DNA"/>
</dbReference>
<dbReference type="OrthoDB" id="34150at2"/>
<organism evidence="5 6">
    <name type="scientific">Cronobacter muytjensii</name>
    <dbReference type="NCBI Taxonomy" id="413501"/>
    <lineage>
        <taxon>Bacteria</taxon>
        <taxon>Pseudomonadati</taxon>
        <taxon>Pseudomonadota</taxon>
        <taxon>Gammaproteobacteria</taxon>
        <taxon>Enterobacterales</taxon>
        <taxon>Enterobacteriaceae</taxon>
        <taxon>Cronobacter</taxon>
    </lineage>
</organism>
<dbReference type="PROSITE" id="PS01124">
    <property type="entry name" value="HTH_ARAC_FAMILY_2"/>
    <property type="match status" value="1"/>
</dbReference>
<evidence type="ECO:0000256" key="2">
    <source>
        <dbReference type="ARBA" id="ARBA00023163"/>
    </source>
</evidence>
<dbReference type="Proteomes" id="UP000469927">
    <property type="component" value="Unassembled WGS sequence"/>
</dbReference>
<dbReference type="Pfam" id="PF06719">
    <property type="entry name" value="AraC_N"/>
    <property type="match status" value="1"/>
</dbReference>
<accession>A0A2T7AT30</accession>
<evidence type="ECO:0000313" key="4">
    <source>
        <dbReference type="EMBL" id="KAB0882403.1"/>
    </source>
</evidence>
<dbReference type="SUPFAM" id="SSF46689">
    <property type="entry name" value="Homeodomain-like"/>
    <property type="match status" value="2"/>
</dbReference>
<proteinExistence type="predicted"/>
<dbReference type="InterPro" id="IPR009594">
    <property type="entry name" value="Tscrpt_reg_HTH_AraC_N"/>
</dbReference>
<reference evidence="5 6" key="1">
    <citation type="submission" date="2016-12" db="EMBL/GenBank/DDBJ databases">
        <title>Analysis of the Molecular Diversity Among Cronobacter Species Isolated from Filth Flies Using a Pan Genomic DNA Microarray.</title>
        <authorList>
            <person name="Pava-Ripoll M."/>
            <person name="Tall B."/>
            <person name="Farber J."/>
            <person name="Fanning S."/>
            <person name="Lehner A."/>
            <person name="Stephan R."/>
            <person name="Pagotto F."/>
            <person name="Iverson C."/>
            <person name="Ziobro G."/>
            <person name="Miller A."/>
            <person name="Pearson R."/>
            <person name="Yan Q."/>
            <person name="Kim M."/>
            <person name="Jeong S."/>
            <person name="Park J."/>
            <person name="Jun S."/>
            <person name="Choi H."/>
            <person name="Chung T."/>
            <person name="Yoo Y."/>
            <person name="Park E."/>
            <person name="Hwang S."/>
            <person name="Lee B."/>
            <person name="Sathyamoorthy V."/>
            <person name="Carter L."/>
            <person name="Mammel M."/>
            <person name="Jackson S."/>
            <person name="Kothary M."/>
            <person name="Patel I."/>
            <person name="Grim C."/>
            <person name="Gopinath G."/>
            <person name="Gangiredla J."/>
            <person name="Chase H."/>
        </authorList>
    </citation>
    <scope>NUCLEOTIDE SEQUENCE [LARGE SCALE GENOMIC DNA]</scope>
    <source>
        <strain evidence="5 6">MOD1-Md1s</strain>
    </source>
</reference>
<dbReference type="AlphaFoldDB" id="A0A2T7AT30"/>
<evidence type="ECO:0000256" key="1">
    <source>
        <dbReference type="ARBA" id="ARBA00023015"/>
    </source>
</evidence>
<comment type="caution">
    <text evidence="5">The sequence shown here is derived from an EMBL/GenBank/DDBJ whole genome shotgun (WGS) entry which is preliminary data.</text>
</comment>
<dbReference type="EMBL" id="WAGD01000020">
    <property type="protein sequence ID" value="KAB0882403.1"/>
    <property type="molecule type" value="Genomic_DNA"/>
</dbReference>
<name>A0A2T7AT30_9ENTR</name>
<dbReference type="InterPro" id="IPR018060">
    <property type="entry name" value="HTH_AraC"/>
</dbReference>
<dbReference type="GO" id="GO:0043565">
    <property type="term" value="F:sequence-specific DNA binding"/>
    <property type="evidence" value="ECO:0007669"/>
    <property type="project" value="InterPro"/>
</dbReference>